<sequence>MSMRATTCSIWERMVLIFDRQAQFRIHFSLAEASIQWGNHRFCREDGSVVVSDSAGQRVYEAAVLIEVWFVASLSWTSICAYPTRAPNSTAVSSTSRYQWMRQRAEETCKDQIPAALETLRPTSSWERGAASGQEEDPVLLGGRGDGKVECQVQGEVWLRVYDFAPLGGLHLSLAELKVQGEVCSRIMLKCAYYEVYATQILYPCMQCADIFFLKASIYRAIAFHGGQVVEATLISRIQRLEQRLMKIEPHVATLLEVLPN</sequence>
<dbReference type="OrthoDB" id="10251508at2759"/>
<evidence type="ECO:0000313" key="2">
    <source>
        <dbReference type="Proteomes" id="UP000604825"/>
    </source>
</evidence>
<evidence type="ECO:0000313" key="1">
    <source>
        <dbReference type="EMBL" id="CAD6247266.1"/>
    </source>
</evidence>
<dbReference type="Proteomes" id="UP000604825">
    <property type="component" value="Unassembled WGS sequence"/>
</dbReference>
<dbReference type="InterPro" id="IPR014729">
    <property type="entry name" value="Rossmann-like_a/b/a_fold"/>
</dbReference>
<reference evidence="1" key="1">
    <citation type="submission" date="2020-10" db="EMBL/GenBank/DDBJ databases">
        <authorList>
            <person name="Han B."/>
            <person name="Lu T."/>
            <person name="Zhao Q."/>
            <person name="Huang X."/>
            <person name="Zhao Y."/>
        </authorList>
    </citation>
    <scope>NUCLEOTIDE SEQUENCE</scope>
</reference>
<dbReference type="EMBL" id="CAJGYO010000007">
    <property type="protein sequence ID" value="CAD6247266.1"/>
    <property type="molecule type" value="Genomic_DNA"/>
</dbReference>
<accession>A0A811PX47</accession>
<keyword evidence="2" id="KW-1185">Reference proteome</keyword>
<gene>
    <name evidence="1" type="ORF">NCGR_LOCUS31477</name>
</gene>
<comment type="caution">
    <text evidence="1">The sequence shown here is derived from an EMBL/GenBank/DDBJ whole genome shotgun (WGS) entry which is preliminary data.</text>
</comment>
<dbReference type="AlphaFoldDB" id="A0A811PX47"/>
<proteinExistence type="predicted"/>
<organism evidence="1 2">
    <name type="scientific">Miscanthus lutarioriparius</name>
    <dbReference type="NCBI Taxonomy" id="422564"/>
    <lineage>
        <taxon>Eukaryota</taxon>
        <taxon>Viridiplantae</taxon>
        <taxon>Streptophyta</taxon>
        <taxon>Embryophyta</taxon>
        <taxon>Tracheophyta</taxon>
        <taxon>Spermatophyta</taxon>
        <taxon>Magnoliopsida</taxon>
        <taxon>Liliopsida</taxon>
        <taxon>Poales</taxon>
        <taxon>Poaceae</taxon>
        <taxon>PACMAD clade</taxon>
        <taxon>Panicoideae</taxon>
        <taxon>Andropogonodae</taxon>
        <taxon>Andropogoneae</taxon>
        <taxon>Saccharinae</taxon>
        <taxon>Miscanthus</taxon>
    </lineage>
</organism>
<protein>
    <submittedName>
        <fullName evidence="1">Uncharacterized protein</fullName>
    </submittedName>
</protein>
<dbReference type="Gene3D" id="3.40.50.620">
    <property type="entry name" value="HUPs"/>
    <property type="match status" value="1"/>
</dbReference>
<name>A0A811PX47_9POAL</name>